<evidence type="ECO:0000313" key="10">
    <source>
        <dbReference type="EMBL" id="PJC94441.1"/>
    </source>
</evidence>
<feature type="transmembrane region" description="Helical" evidence="8">
    <location>
        <begin position="145"/>
        <end position="167"/>
    </location>
</feature>
<dbReference type="GO" id="GO:0005886">
    <property type="term" value="C:plasma membrane"/>
    <property type="evidence" value="ECO:0007669"/>
    <property type="project" value="UniProtKB-SubCell"/>
</dbReference>
<feature type="transmembrane region" description="Helical" evidence="8">
    <location>
        <begin position="271"/>
        <end position="290"/>
    </location>
</feature>
<dbReference type="OrthoDB" id="9772725at2"/>
<dbReference type="GO" id="GO:0015833">
    <property type="term" value="P:peptide transport"/>
    <property type="evidence" value="ECO:0007669"/>
    <property type="project" value="UniProtKB-KW"/>
</dbReference>
<dbReference type="PROSITE" id="PS50850">
    <property type="entry name" value="MFS"/>
    <property type="match status" value="1"/>
</dbReference>
<dbReference type="PANTHER" id="PTHR23517">
    <property type="entry name" value="RESISTANCE PROTEIN MDTM, PUTATIVE-RELATED-RELATED"/>
    <property type="match status" value="1"/>
</dbReference>
<dbReference type="InterPro" id="IPR020846">
    <property type="entry name" value="MFS_dom"/>
</dbReference>
<feature type="transmembrane region" description="Helical" evidence="8">
    <location>
        <begin position="315"/>
        <end position="335"/>
    </location>
</feature>
<evidence type="ECO:0000256" key="7">
    <source>
        <dbReference type="ARBA" id="ARBA00023136"/>
    </source>
</evidence>
<dbReference type="Gene3D" id="1.20.1250.20">
    <property type="entry name" value="MFS general substrate transporter like domains"/>
    <property type="match status" value="1"/>
</dbReference>
<feature type="transmembrane region" description="Helical" evidence="8">
    <location>
        <begin position="173"/>
        <end position="199"/>
    </location>
</feature>
<feature type="transmembrane region" description="Helical" evidence="8">
    <location>
        <begin position="83"/>
        <end position="100"/>
    </location>
</feature>
<comment type="caution">
    <text evidence="10">The sequence shown here is derived from an EMBL/GenBank/DDBJ whole genome shotgun (WGS) entry which is preliminary data.</text>
</comment>
<keyword evidence="5" id="KW-0653">Protein transport</keyword>
<dbReference type="InterPro" id="IPR000109">
    <property type="entry name" value="POT_fam"/>
</dbReference>
<evidence type="ECO:0000256" key="2">
    <source>
        <dbReference type="ARBA" id="ARBA00022448"/>
    </source>
</evidence>
<keyword evidence="4 8" id="KW-0812">Transmembrane</keyword>
<keyword evidence="5" id="KW-0571">Peptide transport</keyword>
<organism evidence="10 11">
    <name type="scientific">Aeromonas lusitana</name>
    <dbReference type="NCBI Taxonomy" id="931529"/>
    <lineage>
        <taxon>Bacteria</taxon>
        <taxon>Pseudomonadati</taxon>
        <taxon>Pseudomonadota</taxon>
        <taxon>Gammaproteobacteria</taxon>
        <taxon>Aeromonadales</taxon>
        <taxon>Aeromonadaceae</taxon>
        <taxon>Aeromonas</taxon>
    </lineage>
</organism>
<dbReference type="InterPro" id="IPR050171">
    <property type="entry name" value="MFS_Transporters"/>
</dbReference>
<dbReference type="AlphaFoldDB" id="A0A2M8HD83"/>
<evidence type="ECO:0000256" key="5">
    <source>
        <dbReference type="ARBA" id="ARBA00022856"/>
    </source>
</evidence>
<evidence type="ECO:0000259" key="9">
    <source>
        <dbReference type="PROSITE" id="PS50850"/>
    </source>
</evidence>
<dbReference type="Pfam" id="PF00854">
    <property type="entry name" value="PTR2"/>
    <property type="match status" value="1"/>
</dbReference>
<dbReference type="InterPro" id="IPR005279">
    <property type="entry name" value="Dipep/tripep_permease"/>
</dbReference>
<evidence type="ECO:0000256" key="6">
    <source>
        <dbReference type="ARBA" id="ARBA00022989"/>
    </source>
</evidence>
<feature type="transmembrane region" description="Helical" evidence="8">
    <location>
        <begin position="347"/>
        <end position="372"/>
    </location>
</feature>
<name>A0A2M8HD83_9GAMM</name>
<evidence type="ECO:0000313" key="11">
    <source>
        <dbReference type="Proteomes" id="UP000232060"/>
    </source>
</evidence>
<feature type="transmembrane region" description="Helical" evidence="8">
    <location>
        <begin position="211"/>
        <end position="232"/>
    </location>
</feature>
<feature type="domain" description="Major facilitator superfamily (MFS) profile" evidence="9">
    <location>
        <begin position="16"/>
        <end position="480"/>
    </location>
</feature>
<protein>
    <submittedName>
        <fullName evidence="10">MFS transporter</fullName>
    </submittedName>
</protein>
<feature type="transmembrane region" description="Helical" evidence="8">
    <location>
        <begin position="106"/>
        <end position="125"/>
    </location>
</feature>
<dbReference type="GO" id="GO:1904680">
    <property type="term" value="F:peptide transmembrane transporter activity"/>
    <property type="evidence" value="ECO:0007669"/>
    <property type="project" value="InterPro"/>
</dbReference>
<feature type="transmembrane region" description="Helical" evidence="8">
    <location>
        <begin position="416"/>
        <end position="436"/>
    </location>
</feature>
<feature type="transmembrane region" description="Helical" evidence="8">
    <location>
        <begin position="238"/>
        <end position="259"/>
    </location>
</feature>
<comment type="subcellular location">
    <subcellularLocation>
        <location evidence="1">Cell membrane</location>
        <topology evidence="1">Multi-pass membrane protein</topology>
    </subcellularLocation>
</comment>
<gene>
    <name evidence="10" type="ORF">CUC44_03835</name>
</gene>
<accession>A0A2M8HD83</accession>
<feature type="transmembrane region" description="Helical" evidence="8">
    <location>
        <begin position="384"/>
        <end position="404"/>
    </location>
</feature>
<sequence length="496" mass="53640">MSASIPASHHASVPPGSGALFFIQTFATLGFAVLYSTLVLYATKRLGFSESQANAMMGIFGAFNYGLHLFGGYLGGRYLSNRNLFVMGMVLQVIGCYLIAEMGVDGLYWGLAMFLTGSGLNVTCLNMMLTQRFAPDDHHRESAFLWNYAGMNLGFFIGFSVAGYFQLTEDYRTLFLFATLGNVLAIIATLCFWPILADINTPLRHIKGRGFYLRMLGGLAILALLVPALRLLLTHASFSGSFVLLLGALVLVLLCVMTARHRDPAERSRMVAYLILALGSLIFWSLYQLAPMGLMLFSEHNINLNVFGWQVAPQWIQNINTLVIVIGGPLMALLFKRLREQGWRIDIPSQFAASLFCMGLGMLVLPVGIHLAGADGLVAFKWIAISYVLQSLGELLISPIGYAMIGKLAPARLQGLMMGCWMMVTGVASVLAGYVSAAMPQNSGSTPVATNPGYGAVFNMLGWGSLAGGLVLLLLVPRLRLLIAARLTPSAVPVAA</sequence>
<evidence type="ECO:0000256" key="4">
    <source>
        <dbReference type="ARBA" id="ARBA00022692"/>
    </source>
</evidence>
<keyword evidence="7 8" id="KW-0472">Membrane</keyword>
<keyword evidence="2" id="KW-0813">Transport</keyword>
<keyword evidence="11" id="KW-1185">Reference proteome</keyword>
<dbReference type="PANTHER" id="PTHR23517:SF15">
    <property type="entry name" value="PROTON-DEPENDENT OLIGOPEPTIDE FAMILY TRANSPORT PROTEIN"/>
    <property type="match status" value="1"/>
</dbReference>
<keyword evidence="3" id="KW-1003">Cell membrane</keyword>
<proteinExistence type="predicted"/>
<feature type="transmembrane region" description="Helical" evidence="8">
    <location>
        <begin position="55"/>
        <end position="76"/>
    </location>
</feature>
<dbReference type="Proteomes" id="UP000232060">
    <property type="component" value="Unassembled WGS sequence"/>
</dbReference>
<reference evidence="10 11" key="1">
    <citation type="submission" date="2017-11" db="EMBL/GenBank/DDBJ databases">
        <title>Draft genome sequence of environmental isolate Aeromonas lusitania sp. nov. MDC 2473.</title>
        <authorList>
            <person name="Colston S.M."/>
            <person name="Navarro A."/>
            <person name="Martinez-Murcia A.J."/>
            <person name="Graf J."/>
        </authorList>
    </citation>
    <scope>NUCLEOTIDE SEQUENCE [LARGE SCALE GENOMIC DNA]</scope>
    <source>
        <strain evidence="10 11">MDC 2473</strain>
    </source>
</reference>
<dbReference type="EMBL" id="PGCP01000004">
    <property type="protein sequence ID" value="PJC94441.1"/>
    <property type="molecule type" value="Genomic_DNA"/>
</dbReference>
<dbReference type="RefSeq" id="WP_100858661.1">
    <property type="nucleotide sequence ID" value="NZ_PGCP01000004.1"/>
</dbReference>
<evidence type="ECO:0000256" key="3">
    <source>
        <dbReference type="ARBA" id="ARBA00022475"/>
    </source>
</evidence>
<dbReference type="InterPro" id="IPR036259">
    <property type="entry name" value="MFS_trans_sf"/>
</dbReference>
<feature type="transmembrane region" description="Helical" evidence="8">
    <location>
        <begin position="456"/>
        <end position="476"/>
    </location>
</feature>
<dbReference type="NCBIfam" id="TIGR00924">
    <property type="entry name" value="yjdL_sub1_fam"/>
    <property type="match status" value="1"/>
</dbReference>
<feature type="transmembrane region" description="Helical" evidence="8">
    <location>
        <begin position="20"/>
        <end position="43"/>
    </location>
</feature>
<dbReference type="SUPFAM" id="SSF103473">
    <property type="entry name" value="MFS general substrate transporter"/>
    <property type="match status" value="2"/>
</dbReference>
<evidence type="ECO:0000256" key="1">
    <source>
        <dbReference type="ARBA" id="ARBA00004651"/>
    </source>
</evidence>
<evidence type="ECO:0000256" key="8">
    <source>
        <dbReference type="SAM" id="Phobius"/>
    </source>
</evidence>
<keyword evidence="6 8" id="KW-1133">Transmembrane helix</keyword>